<evidence type="ECO:0000313" key="2">
    <source>
        <dbReference type="Proteomes" id="UP000008068"/>
    </source>
</evidence>
<organism evidence="2">
    <name type="scientific">Caenorhabditis brenneri</name>
    <name type="common">Nematode worm</name>
    <dbReference type="NCBI Taxonomy" id="135651"/>
    <lineage>
        <taxon>Eukaryota</taxon>
        <taxon>Metazoa</taxon>
        <taxon>Ecdysozoa</taxon>
        <taxon>Nematoda</taxon>
        <taxon>Chromadorea</taxon>
        <taxon>Rhabditida</taxon>
        <taxon>Rhabditina</taxon>
        <taxon>Rhabditomorpha</taxon>
        <taxon>Rhabditoidea</taxon>
        <taxon>Rhabditidae</taxon>
        <taxon>Peloderinae</taxon>
        <taxon>Caenorhabditis</taxon>
    </lineage>
</organism>
<name>G0P778_CAEBE</name>
<evidence type="ECO:0000313" key="1">
    <source>
        <dbReference type="EMBL" id="EGT46853.1"/>
    </source>
</evidence>
<dbReference type="EMBL" id="GL380109">
    <property type="protein sequence ID" value="EGT46853.1"/>
    <property type="molecule type" value="Genomic_DNA"/>
</dbReference>
<reference evidence="2" key="1">
    <citation type="submission" date="2011-07" db="EMBL/GenBank/DDBJ databases">
        <authorList>
            <consortium name="Caenorhabditis brenneri Sequencing and Analysis Consortium"/>
            <person name="Wilson R.K."/>
        </authorList>
    </citation>
    <scope>NUCLEOTIDE SEQUENCE [LARGE SCALE GENOMIC DNA]</scope>
    <source>
        <strain evidence="2">PB2801</strain>
    </source>
</reference>
<dbReference type="AlphaFoldDB" id="G0P778"/>
<sequence>MNKRARRALDTWKCPIDQWCFSSADSITLSKPDGKTNDRVIIRIQPKKENEERGVVRMRFGDRVLSFKVEKPEKKMIGERKRLGYDPTRKINVYSSSKKTKTVNFKLRLNELLCHGFLGIFNPLQFSMHWTERITNINTLFIWKITKTFESIWLVSRTDDAFSVTEKTLKFLLEDVTADKADLDLRCTTEGFKYVTSREQVSKIKKLVLWKSDFLQFDNFIHNLNRPYLKCAVPSWRAINVILKEWINGDNDVIVDLALNEINNAFMNEAVAFEGIETTPTAFNDDQLEERTGMSHSYWDRNDKLDIERTRDSRKATLFLQRGCITLFVWTDDALEKIRNSTGPRYRFVAVEN</sequence>
<dbReference type="HOGENOM" id="CLU_042712_0_0_1"/>
<keyword evidence="2" id="KW-1185">Reference proteome</keyword>
<protein>
    <recommendedName>
        <fullName evidence="3">F-box associated domain-containing protein</fullName>
    </recommendedName>
</protein>
<evidence type="ECO:0008006" key="3">
    <source>
        <dbReference type="Google" id="ProtNLM"/>
    </source>
</evidence>
<dbReference type="InParanoid" id="G0P778"/>
<gene>
    <name evidence="1" type="ORF">CAEBREN_11170</name>
</gene>
<dbReference type="Proteomes" id="UP000008068">
    <property type="component" value="Unassembled WGS sequence"/>
</dbReference>
<accession>G0P778</accession>
<proteinExistence type="predicted"/>
<dbReference type="PANTHER" id="PTHR21503">
    <property type="entry name" value="F-BOX-CONTAINING HYPOTHETICAL PROTEIN C.ELEGANS"/>
    <property type="match status" value="1"/>
</dbReference>